<evidence type="ECO:0000313" key="1">
    <source>
        <dbReference type="EMBL" id="KLU64798.1"/>
    </source>
</evidence>
<organism evidence="1 2">
    <name type="scientific">Desulfosporosinus acididurans</name>
    <dbReference type="NCBI Taxonomy" id="476652"/>
    <lineage>
        <taxon>Bacteria</taxon>
        <taxon>Bacillati</taxon>
        <taxon>Bacillota</taxon>
        <taxon>Clostridia</taxon>
        <taxon>Eubacteriales</taxon>
        <taxon>Desulfitobacteriaceae</taxon>
        <taxon>Desulfosporosinus</taxon>
    </lineage>
</organism>
<protein>
    <recommendedName>
        <fullName evidence="3">Wadjet protein JetD C-terminal domain-containing protein</fullName>
    </recommendedName>
</protein>
<dbReference type="EMBL" id="LDZY01000011">
    <property type="protein sequence ID" value="KLU64798.1"/>
    <property type="molecule type" value="Genomic_DNA"/>
</dbReference>
<accession>A0A0J1FPA2</accession>
<reference evidence="1 2" key="1">
    <citation type="submission" date="2015-06" db="EMBL/GenBank/DDBJ databases">
        <title>Draft genome of the moderately acidophilic sulfate reducer Candidatus Desulfosporosinus acididurans strain M1.</title>
        <authorList>
            <person name="Poehlein A."/>
            <person name="Petzsch P."/>
            <person name="Johnson B.D."/>
            <person name="Schloemann M."/>
            <person name="Daniel R."/>
            <person name="Muehling M."/>
        </authorList>
    </citation>
    <scope>NUCLEOTIDE SEQUENCE [LARGE SCALE GENOMIC DNA]</scope>
    <source>
        <strain evidence="1 2">M1</strain>
    </source>
</reference>
<proteinExistence type="predicted"/>
<name>A0A0J1FPA2_9FIRM</name>
<dbReference type="STRING" id="476652.DEAC_c31260"/>
<sequence length="397" mass="45262">MELLEKIFLHSKQTISDQELQRIAQESDYELFHTQVEKFVESGVLVAVKSSKTNGRIPPLFNRYRIIKPQEDFSAYLESVRRLNPLLNIAGYLQRPELYKKHLEIVEGLSRYLWFARELLEQPMSRKERSFSVWGREKLLDEHLALVKEVLKFNRLEETFLNFYDTPEPFFEYHHQPGELTTVLVIENKDTWFTLRKLMQTSGKSNIAGTEVNVLLYGEGNKITKKGALEEYKVTMLGGQKKKISAGISAAKPTTEGASCDECAKDGVSIRPAISVEADKKGNSCEGSALVVGQCQPRFLYFGDLDWEGIRLFFRTRDANPSLDIKPFSYLYRLMLELAESVELPRSLDQRGVSGPLSEFLSLIGLTEESSLSSILAEGRYIPQEIVNYQVAAKILK</sequence>
<comment type="caution">
    <text evidence="1">The sequence shown here is derived from an EMBL/GenBank/DDBJ whole genome shotgun (WGS) entry which is preliminary data.</text>
</comment>
<dbReference type="AlphaFoldDB" id="A0A0J1FPA2"/>
<keyword evidence="2" id="KW-1185">Reference proteome</keyword>
<dbReference type="Proteomes" id="UP000036356">
    <property type="component" value="Unassembled WGS sequence"/>
</dbReference>
<evidence type="ECO:0008006" key="3">
    <source>
        <dbReference type="Google" id="ProtNLM"/>
    </source>
</evidence>
<dbReference type="PATRIC" id="fig|476652.3.peg.3289"/>
<gene>
    <name evidence="1" type="ORF">DEAC_c31260</name>
</gene>
<evidence type="ECO:0000313" key="2">
    <source>
        <dbReference type="Proteomes" id="UP000036356"/>
    </source>
</evidence>
<dbReference type="RefSeq" id="WP_047810957.1">
    <property type="nucleotide sequence ID" value="NZ_LDZY01000011.1"/>
</dbReference>